<dbReference type="PROSITE" id="PS50878">
    <property type="entry name" value="RT_POL"/>
    <property type="match status" value="1"/>
</dbReference>
<comment type="caution">
    <text evidence="2">The sequence shown here is derived from an EMBL/GenBank/DDBJ whole genome shotgun (WGS) entry which is preliminary data.</text>
</comment>
<sequence length="658" mass="77457">MSKKRLKKINRGDYYRVIISETSPYEVPIIFSNEGFYRKLSSGIELKTMKYIVGVDGDNSDWAKIPYKYKIRKSADSIRILSLLHPSSQLLMVEFYETYGRLICYYTSRNEVSLRAPVSVGASFYYKSDRAKKISKFRSDKILLENEESEIVHPSSYFAYKGYDRIYKYFDSEEMLNYEKRFSNLWLLDISKCFSSIYTHTISWATKTKDFTKRYKKANSFGASFDKLMQNSNHGETNGILIGPEVSRIFAEIILQKIDITVINNLKTKYELSFNDNYVFRRYVDDYFVYSNSESTVRRIREEISDELSKYNLYFNELKVEKYKRPYFTVKSKVIQDVKTEIKIFYNKFILETKDSSNINVSSPLEIHHLDELKRNFIHRIKSVCAEMKDSFPIACGYIISSLRNRALEIMDGISRQADPETKHGDYKNSLLLILEASFYFYALEPSVNSSYKLCQILIMVNRFFKGHFPQHAELIAERTVELSREFFHNYKFEDNDYIAFVPLEKLNILLAIRELGDEYLLPIQVIDSIFNFDSDEVSYFDLMSFLYYVKNNEDYSLLKDKALKIIDKKLENLEKINENAELAYLFLDTIACPFIDNGYRKSLILNMCKIHMSSASLALVDFEKELSDNEIDDWFIQWKELDLLIALEKKELELSYG</sequence>
<dbReference type="CDD" id="cd01646">
    <property type="entry name" value="RT_Bac_retron_I"/>
    <property type="match status" value="1"/>
</dbReference>
<gene>
    <name evidence="2" type="ORF">LPTSP4_36100</name>
</gene>
<proteinExistence type="predicted"/>
<dbReference type="RefSeq" id="WP_108978473.1">
    <property type="nucleotide sequence ID" value="NZ_BFBB01000010.1"/>
</dbReference>
<dbReference type="Pfam" id="PF00078">
    <property type="entry name" value="RVT_1"/>
    <property type="match status" value="1"/>
</dbReference>
<keyword evidence="3" id="KW-1185">Reference proteome</keyword>
<dbReference type="OrthoDB" id="9788687at2"/>
<reference evidence="2 3" key="1">
    <citation type="submission" date="2018-02" db="EMBL/GenBank/DDBJ databases">
        <title>Novel Leptospira species isolated from soil and water in Japan.</title>
        <authorList>
            <person name="Nakao R."/>
            <person name="Masuzawa T."/>
        </authorList>
    </citation>
    <scope>NUCLEOTIDE SEQUENCE [LARGE SCALE GENOMIC DNA]</scope>
    <source>
        <strain evidence="2 3">YH101</strain>
    </source>
</reference>
<dbReference type="NCBIfam" id="NF041748">
    <property type="entry name" value="Drt3b"/>
    <property type="match status" value="1"/>
</dbReference>
<protein>
    <recommendedName>
        <fullName evidence="1">Reverse transcriptase domain-containing protein</fullName>
    </recommendedName>
</protein>
<evidence type="ECO:0000313" key="2">
    <source>
        <dbReference type="EMBL" id="GBF52072.1"/>
    </source>
</evidence>
<dbReference type="AlphaFoldDB" id="A0A2P2E5D6"/>
<organism evidence="2 3">
    <name type="scientific">Leptospira ryugenii</name>
    <dbReference type="NCBI Taxonomy" id="1917863"/>
    <lineage>
        <taxon>Bacteria</taxon>
        <taxon>Pseudomonadati</taxon>
        <taxon>Spirochaetota</taxon>
        <taxon>Spirochaetia</taxon>
        <taxon>Leptospirales</taxon>
        <taxon>Leptospiraceae</taxon>
        <taxon>Leptospira</taxon>
    </lineage>
</organism>
<accession>A0A2P2E5D6</accession>
<name>A0A2P2E5D6_9LEPT</name>
<dbReference type="Proteomes" id="UP000245133">
    <property type="component" value="Unassembled WGS sequence"/>
</dbReference>
<dbReference type="InterPro" id="IPR000477">
    <property type="entry name" value="RT_dom"/>
</dbReference>
<dbReference type="EMBL" id="BFBB01000010">
    <property type="protein sequence ID" value="GBF52072.1"/>
    <property type="molecule type" value="Genomic_DNA"/>
</dbReference>
<feature type="domain" description="Reverse transcriptase" evidence="1">
    <location>
        <begin position="1"/>
        <end position="351"/>
    </location>
</feature>
<evidence type="ECO:0000313" key="3">
    <source>
        <dbReference type="Proteomes" id="UP000245133"/>
    </source>
</evidence>
<evidence type="ECO:0000259" key="1">
    <source>
        <dbReference type="PROSITE" id="PS50878"/>
    </source>
</evidence>